<dbReference type="Pfam" id="PF03962">
    <property type="entry name" value="Mnd1"/>
    <property type="match status" value="1"/>
</dbReference>
<accession>A0A422NHK2</accession>
<gene>
    <name evidence="2" type="ORF">TraAM80_05000</name>
</gene>
<organism evidence="2 3">
    <name type="scientific">Trypanosoma rangeli</name>
    <dbReference type="NCBI Taxonomy" id="5698"/>
    <lineage>
        <taxon>Eukaryota</taxon>
        <taxon>Discoba</taxon>
        <taxon>Euglenozoa</taxon>
        <taxon>Kinetoplastea</taxon>
        <taxon>Metakinetoplastina</taxon>
        <taxon>Trypanosomatida</taxon>
        <taxon>Trypanosomatidae</taxon>
        <taxon>Trypanosoma</taxon>
        <taxon>Herpetosoma</taxon>
    </lineage>
</organism>
<proteinExistence type="predicted"/>
<keyword evidence="3" id="KW-1185">Reference proteome</keyword>
<evidence type="ECO:0000313" key="3">
    <source>
        <dbReference type="Proteomes" id="UP000283634"/>
    </source>
</evidence>
<dbReference type="Proteomes" id="UP000283634">
    <property type="component" value="Unassembled WGS sequence"/>
</dbReference>
<dbReference type="RefSeq" id="XP_029238389.1">
    <property type="nucleotide sequence ID" value="XM_029381897.1"/>
</dbReference>
<reference evidence="2 3" key="1">
    <citation type="journal article" date="2018" name="BMC Genomics">
        <title>Genomic comparison of Trypanosoma conorhini and Trypanosoma rangeli to Trypanosoma cruzi strains of high and low virulence.</title>
        <authorList>
            <person name="Bradwell K.R."/>
            <person name="Koparde V.N."/>
            <person name="Matveyev A.V."/>
            <person name="Serrano M.G."/>
            <person name="Alves J.M."/>
            <person name="Parikh H."/>
            <person name="Huang B."/>
            <person name="Lee V."/>
            <person name="Espinosa-Alvarez O."/>
            <person name="Ortiz P.A."/>
            <person name="Costa-Martins A.G."/>
            <person name="Teixeira M.M."/>
            <person name="Buck G.A."/>
        </authorList>
    </citation>
    <scope>NUCLEOTIDE SEQUENCE [LARGE SCALE GENOMIC DNA]</scope>
    <source>
        <strain evidence="2 3">AM80</strain>
    </source>
</reference>
<evidence type="ECO:0000259" key="1">
    <source>
        <dbReference type="Pfam" id="PF03962"/>
    </source>
</evidence>
<dbReference type="InterPro" id="IPR040453">
    <property type="entry name" value="Mnd1_HTH"/>
</dbReference>
<comment type="caution">
    <text evidence="2">The sequence shown here is derived from an EMBL/GenBank/DDBJ whole genome shotgun (WGS) entry which is preliminary data.</text>
</comment>
<feature type="domain" description="Mnd1 HTH" evidence="1">
    <location>
        <begin position="20"/>
        <end position="78"/>
    </location>
</feature>
<dbReference type="EMBL" id="MKGL01000149">
    <property type="protein sequence ID" value="RNF04931.1"/>
    <property type="molecule type" value="Genomic_DNA"/>
</dbReference>
<evidence type="ECO:0000313" key="2">
    <source>
        <dbReference type="EMBL" id="RNF04931.1"/>
    </source>
</evidence>
<protein>
    <recommendedName>
        <fullName evidence="1">Mnd1 HTH domain-containing protein</fullName>
    </recommendedName>
</protein>
<dbReference type="AlphaFoldDB" id="A0A422NHK2"/>
<sequence length="118" mass="13049">MNKAPKKRGLSVEEKVSRVEEWFFSHPTPYTLKELLVVLPKATGVILQSIEECLELLVSENRISQKKIGVHVLFWWFPKTAAQQLAAAFNASGSGGAVAAAKYMSMGLPQLQKEVHAL</sequence>
<name>A0A422NHK2_TRYRA</name>
<feature type="non-terminal residue" evidence="2">
    <location>
        <position position="118"/>
    </location>
</feature>
<dbReference type="GeneID" id="40328933"/>
<dbReference type="OrthoDB" id="273345at2759"/>